<dbReference type="GO" id="GO:0033528">
    <property type="term" value="P:S-methylmethionine cycle"/>
    <property type="evidence" value="ECO:0007669"/>
    <property type="project" value="TreeGrafter"/>
</dbReference>
<keyword evidence="2 5" id="KW-0808">Transferase</keyword>
<feature type="binding site" evidence="5">
    <location>
        <position position="296"/>
    </location>
    <ligand>
        <name>Zn(2+)</name>
        <dbReference type="ChEBI" id="CHEBI:29105"/>
    </ligand>
</feature>
<reference evidence="7" key="1">
    <citation type="journal article" date="2020" name="Appl. Environ. Microbiol.">
        <title>Medium-Chain Fatty Acid Synthesis by 'Candidatus Weimeria bifida' gen. nov., sp. nov., and 'Candidatus Pseudoramibacter fermentans' sp. nov.</title>
        <authorList>
            <person name="Scarborough M.J."/>
            <person name="Myers K.S."/>
            <person name="Donohue T.J."/>
            <person name="Noguera D.R."/>
        </authorList>
    </citation>
    <scope>NUCLEOTIDE SEQUENCE</scope>
    <source>
        <strain evidence="7">EUB1.1</strain>
    </source>
</reference>
<dbReference type="PROSITE" id="PS50970">
    <property type="entry name" value="HCY"/>
    <property type="match status" value="1"/>
</dbReference>
<feature type="binding site" evidence="5">
    <location>
        <position position="230"/>
    </location>
    <ligand>
        <name>Zn(2+)</name>
        <dbReference type="ChEBI" id="CHEBI:29105"/>
    </ligand>
</feature>
<comment type="cofactor">
    <cofactor evidence="5">
        <name>Zn(2+)</name>
        <dbReference type="ChEBI" id="CHEBI:29105"/>
    </cofactor>
</comment>
<dbReference type="SUPFAM" id="SSF82282">
    <property type="entry name" value="Homocysteine S-methyltransferase"/>
    <property type="match status" value="1"/>
</dbReference>
<evidence type="ECO:0000313" key="7">
    <source>
        <dbReference type="EMBL" id="MQM72221.1"/>
    </source>
</evidence>
<protein>
    <submittedName>
        <fullName evidence="7">Homocysteine S-methyltransferase</fullName>
        <ecNumber evidence="7">2.1.1.10</ecNumber>
    </submittedName>
</protein>
<evidence type="ECO:0000256" key="2">
    <source>
        <dbReference type="ARBA" id="ARBA00022679"/>
    </source>
</evidence>
<dbReference type="InterPro" id="IPR036589">
    <property type="entry name" value="HCY_dom_sf"/>
</dbReference>
<keyword evidence="8" id="KW-1185">Reference proteome</keyword>
<dbReference type="InterPro" id="IPR051486">
    <property type="entry name" value="Hcy_S-methyltransferase"/>
</dbReference>
<gene>
    <name evidence="7" type="primary">mmuM</name>
    <name evidence="7" type="ORF">FRC53_02065</name>
</gene>
<dbReference type="AlphaFoldDB" id="A0A6L5GPL5"/>
<proteinExistence type="predicted"/>
<feature type="binding site" evidence="5">
    <location>
        <position position="295"/>
    </location>
    <ligand>
        <name>Zn(2+)</name>
        <dbReference type="ChEBI" id="CHEBI:29105"/>
    </ligand>
</feature>
<evidence type="ECO:0000259" key="6">
    <source>
        <dbReference type="PROSITE" id="PS50970"/>
    </source>
</evidence>
<keyword evidence="1 5" id="KW-0489">Methyltransferase</keyword>
<evidence type="ECO:0000256" key="4">
    <source>
        <dbReference type="ARBA" id="ARBA00022833"/>
    </source>
</evidence>
<evidence type="ECO:0000256" key="5">
    <source>
        <dbReference type="PROSITE-ProRule" id="PRU00333"/>
    </source>
</evidence>
<dbReference type="InterPro" id="IPR003726">
    <property type="entry name" value="HCY_dom"/>
</dbReference>
<dbReference type="Gene3D" id="3.20.20.330">
    <property type="entry name" value="Homocysteine-binding-like domain"/>
    <property type="match status" value="1"/>
</dbReference>
<evidence type="ECO:0000256" key="3">
    <source>
        <dbReference type="ARBA" id="ARBA00022723"/>
    </source>
</evidence>
<evidence type="ECO:0000313" key="8">
    <source>
        <dbReference type="Proteomes" id="UP000473648"/>
    </source>
</evidence>
<dbReference type="GO" id="GO:0032259">
    <property type="term" value="P:methylation"/>
    <property type="evidence" value="ECO:0007669"/>
    <property type="project" value="UniProtKB-KW"/>
</dbReference>
<evidence type="ECO:0000256" key="1">
    <source>
        <dbReference type="ARBA" id="ARBA00022603"/>
    </source>
</evidence>
<dbReference type="NCBIfam" id="NF007020">
    <property type="entry name" value="PRK09485.1"/>
    <property type="match status" value="1"/>
</dbReference>
<dbReference type="Pfam" id="PF02574">
    <property type="entry name" value="S-methyl_trans"/>
    <property type="match status" value="1"/>
</dbReference>
<keyword evidence="4 5" id="KW-0862">Zinc</keyword>
<keyword evidence="3 5" id="KW-0479">Metal-binding</keyword>
<dbReference type="EMBL" id="VOGB01000003">
    <property type="protein sequence ID" value="MQM72221.1"/>
    <property type="molecule type" value="Genomic_DNA"/>
</dbReference>
<dbReference type="EC" id="2.1.1.10" evidence="7"/>
<dbReference type="GO" id="GO:0046872">
    <property type="term" value="F:metal ion binding"/>
    <property type="evidence" value="ECO:0007669"/>
    <property type="project" value="UniProtKB-KW"/>
</dbReference>
<name>A0A6L5GPL5_9FIRM</name>
<dbReference type="Proteomes" id="UP000473648">
    <property type="component" value="Unassembled WGS sequence"/>
</dbReference>
<comment type="caution">
    <text evidence="7">The sequence shown here is derived from an EMBL/GenBank/DDBJ whole genome shotgun (WGS) entry which is preliminary data.</text>
</comment>
<sequence>MNAKLENILKQEKRMVIDGSMGTALEDLGADLTNALWTASVLTKQPELIAKVHENYFKAGADCGITASYQATIPGLTAAGYTEAEAEGLIAKAVRIFNDARDAWWQAEGEAAGRAYPLCLASVGPYGAYLADGSEYKGHYGLTKDALRDFHRRRVELLAAEDPDLILFETVPSLTEALVEAEIAEDMGLDYWVSFSCKDDAHICEGDPIRDAAAAFAEGHPHLQMIGVNCTKPQYITGLIGEIKTACDLPIAVYPNSGEEYDAVTKTWHGVESDLTFYDHALSYYQAGAAAVGGCCTTVADHIRQVVQARADYLKGLKE</sequence>
<dbReference type="PANTHER" id="PTHR46015:SF1">
    <property type="entry name" value="HOMOCYSTEINE S-METHYLTRANSFERASE-LIKE ISOFORM 1"/>
    <property type="match status" value="1"/>
</dbReference>
<feature type="domain" description="Hcy-binding" evidence="6">
    <location>
        <begin position="3"/>
        <end position="310"/>
    </location>
</feature>
<organism evidence="7 8">
    <name type="scientific">Candidatus Pseudoramibacter fermentans</name>
    <dbReference type="NCBI Taxonomy" id="2594427"/>
    <lineage>
        <taxon>Bacteria</taxon>
        <taxon>Bacillati</taxon>
        <taxon>Bacillota</taxon>
        <taxon>Clostridia</taxon>
        <taxon>Eubacteriales</taxon>
        <taxon>Eubacteriaceae</taxon>
        <taxon>Pseudoramibacter</taxon>
    </lineage>
</organism>
<dbReference type="GO" id="GO:0008898">
    <property type="term" value="F:S-adenosylmethionine-homocysteine S-methyltransferase activity"/>
    <property type="evidence" value="ECO:0007669"/>
    <property type="project" value="TreeGrafter"/>
</dbReference>
<dbReference type="PANTHER" id="PTHR46015">
    <property type="entry name" value="ZGC:172121"/>
    <property type="match status" value="1"/>
</dbReference>
<accession>A0A6L5GPL5</accession>
<dbReference type="GO" id="GO:0009086">
    <property type="term" value="P:methionine biosynthetic process"/>
    <property type="evidence" value="ECO:0007669"/>
    <property type="project" value="TreeGrafter"/>
</dbReference>